<dbReference type="Proteomes" id="UP001320706">
    <property type="component" value="Unassembled WGS sequence"/>
</dbReference>
<comment type="caution">
    <text evidence="1">The sequence shown here is derived from an EMBL/GenBank/DDBJ whole genome shotgun (WGS) entry which is preliminary data.</text>
</comment>
<accession>A0ACC3S7Z2</accession>
<keyword evidence="2" id="KW-1185">Reference proteome</keyword>
<dbReference type="EMBL" id="JAMKPW020000040">
    <property type="protein sequence ID" value="KAK8198676.1"/>
    <property type="molecule type" value="Genomic_DNA"/>
</dbReference>
<evidence type="ECO:0000313" key="2">
    <source>
        <dbReference type="Proteomes" id="UP001320706"/>
    </source>
</evidence>
<proteinExistence type="predicted"/>
<gene>
    <name evidence="1" type="ORF">M8818_006543</name>
</gene>
<evidence type="ECO:0000313" key="1">
    <source>
        <dbReference type="EMBL" id="KAK8198676.1"/>
    </source>
</evidence>
<organism evidence="1 2">
    <name type="scientific">Zalaria obscura</name>
    <dbReference type="NCBI Taxonomy" id="2024903"/>
    <lineage>
        <taxon>Eukaryota</taxon>
        <taxon>Fungi</taxon>
        <taxon>Dikarya</taxon>
        <taxon>Ascomycota</taxon>
        <taxon>Pezizomycotina</taxon>
        <taxon>Dothideomycetes</taxon>
        <taxon>Dothideomycetidae</taxon>
        <taxon>Dothideales</taxon>
        <taxon>Zalariaceae</taxon>
        <taxon>Zalaria</taxon>
    </lineage>
</organism>
<sequence length="620" mass="68914">MAESLGSDHVNYLVFRYLQEAGHEAAAKALYNDWHRPLEFRDPEDLPFAPNVRQHELINIIQDGLFHDQLTASVTKQDRRFRLTEANVSRRASAQAAAKQIAARRRASMAQAVENDEFPTPAAKRPRRSNGEEMHINGDAMEVDSRAQEDVESGSGLAETDREKSEAEPAVEEERPPVELLSSATQTEKKIKPKTETMYWTLERPESSIYTTMWNPSLSASTRLLTVGESLCRFYDVPTSEHSGVQDITHEDAENMPSDSLITAACWHPSGQYATCVMEASRQINGSREPTHRMFDFQSGGGKQFYDLQSYLLKPNGLCLALRYDSTGSYLLSVSTNDKRGLVEVWDVKSPKGSGPCAFRIFDKPVLDAVWTSPTSFVVCGDARIEHHELSISPDASSDSNKPTIAENGAWNITPKRSFETTSKWDKIRFDPRHGHTAVNSTADERLLVLDSQNDTISPLEGFPPSDTTDVTAMAFQTTTTAAFSNGPTHLALARNTGSVNIYHLTRDRCETHSTLSLEENEPALALAWSPDGMYLAASSDESIRVWNAEHDFKPVLEWRAEPHLWRAEQINGEEGSGTEPSLGWDAEGRKLVFAIGRKVAVIRLRSEGKDVDMVDANGA</sequence>
<reference evidence="1" key="1">
    <citation type="submission" date="2024-02" db="EMBL/GenBank/DDBJ databases">
        <title>Metagenome Assembled Genome of Zalaria obscura JY119.</title>
        <authorList>
            <person name="Vighnesh L."/>
            <person name="Jagadeeshwari U."/>
            <person name="Venkata Ramana C."/>
            <person name="Sasikala C."/>
        </authorList>
    </citation>
    <scope>NUCLEOTIDE SEQUENCE</scope>
    <source>
        <strain evidence="1">JY119</strain>
    </source>
</reference>
<protein>
    <submittedName>
        <fullName evidence="1">Uncharacterized protein</fullName>
    </submittedName>
</protein>
<name>A0ACC3S7Z2_9PEZI</name>